<organism evidence="4 7">
    <name type="scientific">Xanthocytophaga flava</name>
    <dbReference type="NCBI Taxonomy" id="3048013"/>
    <lineage>
        <taxon>Bacteria</taxon>
        <taxon>Pseudomonadati</taxon>
        <taxon>Bacteroidota</taxon>
        <taxon>Cytophagia</taxon>
        <taxon>Cytophagales</taxon>
        <taxon>Rhodocytophagaceae</taxon>
        <taxon>Xanthocytophaga</taxon>
    </lineage>
</organism>
<dbReference type="AlphaFoldDB" id="A0AAE3QZ43"/>
<dbReference type="PANTHER" id="PTHR30476">
    <property type="entry name" value="UPF0234 PROTEIN YAJQ"/>
    <property type="match status" value="1"/>
</dbReference>
<sequence>MPSFDIVSKIDGQTLDNSINTAKKEILNRYDFHGSKSEIELDKKENTIQVLTENEMRMKAIQDAIMVRMAKQGLDPKSLDMGELEAASGNMVRRKIQVRQGIDKDTARKIVKIIKDSGLKVQPAQMDDQIRVTAKKIDDLQAVIAKLRASDIGLPLQFVNMKS</sequence>
<dbReference type="EMBL" id="JASJOT010000035">
    <property type="protein sequence ID" value="MDJ1497741.1"/>
    <property type="molecule type" value="Genomic_DNA"/>
</dbReference>
<proteinExistence type="inferred from homology"/>
<dbReference type="NCBIfam" id="NF003819">
    <property type="entry name" value="PRK05412.1"/>
    <property type="match status" value="1"/>
</dbReference>
<keyword evidence="6" id="KW-1185">Reference proteome</keyword>
<dbReference type="HAMAP" id="MF_00632">
    <property type="entry name" value="UPF0234"/>
    <property type="match status" value="1"/>
</dbReference>
<dbReference type="Gene3D" id="3.30.70.860">
    <property type="match status" value="1"/>
</dbReference>
<dbReference type="InterPro" id="IPR036183">
    <property type="entry name" value="YajQ-like_sf"/>
</dbReference>
<name>A0AAE3QZ43_9BACT</name>
<evidence type="ECO:0000256" key="1">
    <source>
        <dbReference type="ARBA" id="ARBA00022741"/>
    </source>
</evidence>
<evidence type="ECO:0000313" key="4">
    <source>
        <dbReference type="EMBL" id="MDJ1486088.1"/>
    </source>
</evidence>
<dbReference type="Proteomes" id="UP001228581">
    <property type="component" value="Unassembled WGS sequence"/>
</dbReference>
<dbReference type="CDD" id="cd11740">
    <property type="entry name" value="YajQ_like"/>
    <property type="match status" value="1"/>
</dbReference>
<comment type="function">
    <text evidence="3">Nucleotide-binding protein.</text>
</comment>
<comment type="caution">
    <text evidence="4">The sequence shown here is derived from an EMBL/GenBank/DDBJ whole genome shotgun (WGS) entry which is preliminary data.</text>
</comment>
<dbReference type="Proteomes" id="UP001241110">
    <property type="component" value="Unassembled WGS sequence"/>
</dbReference>
<reference evidence="4 6" key="1">
    <citation type="submission" date="2023-05" db="EMBL/GenBank/DDBJ databases">
        <authorList>
            <person name="Zhang X."/>
        </authorList>
    </citation>
    <scope>NUCLEOTIDE SEQUENCE</scope>
    <source>
        <strain evidence="5 6">DM2B3-1</strain>
        <strain evidence="4">YF14B1</strain>
    </source>
</reference>
<dbReference type="SUPFAM" id="SSF89963">
    <property type="entry name" value="YajQ-like"/>
    <property type="match status" value="2"/>
</dbReference>
<comment type="similarity">
    <text evidence="2 3">Belongs to the YajQ family.</text>
</comment>
<evidence type="ECO:0000256" key="2">
    <source>
        <dbReference type="ARBA" id="ARBA00093450"/>
    </source>
</evidence>
<gene>
    <name evidence="4" type="ORF">QNI16_36740</name>
    <name evidence="5" type="ORF">QNI19_32675</name>
</gene>
<evidence type="ECO:0000313" key="7">
    <source>
        <dbReference type="Proteomes" id="UP001241110"/>
    </source>
</evidence>
<keyword evidence="1 3" id="KW-0547">Nucleotide-binding</keyword>
<dbReference type="GO" id="GO:0000166">
    <property type="term" value="F:nucleotide binding"/>
    <property type="evidence" value="ECO:0007669"/>
    <property type="project" value="UniProtKB-UniRule"/>
</dbReference>
<dbReference type="GO" id="GO:0005829">
    <property type="term" value="C:cytosol"/>
    <property type="evidence" value="ECO:0007669"/>
    <property type="project" value="TreeGrafter"/>
</dbReference>
<protein>
    <recommendedName>
        <fullName evidence="3">Nucleotide-binding protein QNI16_36740</fullName>
    </recommendedName>
</protein>
<dbReference type="InterPro" id="IPR035570">
    <property type="entry name" value="UPF0234_N"/>
</dbReference>
<dbReference type="RefSeq" id="WP_313989470.1">
    <property type="nucleotide sequence ID" value="NZ_JASJOR010000045.1"/>
</dbReference>
<evidence type="ECO:0000313" key="5">
    <source>
        <dbReference type="EMBL" id="MDJ1497741.1"/>
    </source>
</evidence>
<dbReference type="Pfam" id="PF04461">
    <property type="entry name" value="YajQ"/>
    <property type="match status" value="1"/>
</dbReference>
<dbReference type="EMBL" id="JASJOS010000027">
    <property type="protein sequence ID" value="MDJ1486088.1"/>
    <property type="molecule type" value="Genomic_DNA"/>
</dbReference>
<dbReference type="InterPro" id="IPR035571">
    <property type="entry name" value="UPF0234-like_C"/>
</dbReference>
<evidence type="ECO:0000313" key="6">
    <source>
        <dbReference type="Proteomes" id="UP001228581"/>
    </source>
</evidence>
<accession>A0AAE3QZ43</accession>
<dbReference type="InterPro" id="IPR007551">
    <property type="entry name" value="YajQ/Smlt4090-like"/>
</dbReference>
<evidence type="ECO:0000256" key="3">
    <source>
        <dbReference type="HAMAP-Rule" id="MF_00632"/>
    </source>
</evidence>
<dbReference type="Gene3D" id="3.30.70.990">
    <property type="entry name" value="YajQ-like, domain 2"/>
    <property type="match status" value="1"/>
</dbReference>
<dbReference type="PANTHER" id="PTHR30476:SF0">
    <property type="entry name" value="UPF0234 PROTEIN YAJQ"/>
    <property type="match status" value="1"/>
</dbReference>